<proteinExistence type="inferred from homology"/>
<sequence>MKQLSPILKTLFGGKKRLETYGNVFAIHWETSKVNQYSQDWKRTMVIGDYDLCLQEDEVTTRVYNVVATPSVLQRVKQSQWQDEELRTLWNRLINGWIIYELSTRMIANMSRVRISYFFLITILLVLMAQTQTVFAVDFNPKVTVSVTNELSNNAIPLFMHCWSHNDDLGVHTLWKTNEWHWEFRNDFLRRTHFLCNFRHGTREKTIDVYDKNNRKLRCFETRHCNWFVKDDGFYFFNEDQHKLLKYNDW</sequence>
<reference evidence="8 9" key="1">
    <citation type="submission" date="2021-02" db="EMBL/GenBank/DDBJ databases">
        <title>Plant Genome Project.</title>
        <authorList>
            <person name="Zhang R.-G."/>
        </authorList>
    </citation>
    <scope>NUCLEOTIDE SEQUENCE [LARGE SCALE GENOMIC DNA]</scope>
    <source>
        <tissue evidence="8">Leaves</tissue>
    </source>
</reference>
<dbReference type="Proteomes" id="UP000827721">
    <property type="component" value="Unassembled WGS sequence"/>
</dbReference>
<keyword evidence="7" id="KW-0472">Membrane</keyword>
<name>A0ABQ8I930_9ROSI</name>
<dbReference type="PANTHER" id="PTHR31232">
    <property type="match status" value="1"/>
</dbReference>
<keyword evidence="5" id="KW-0732">Signal</keyword>
<organism evidence="8 9">
    <name type="scientific">Xanthoceras sorbifolium</name>
    <dbReference type="NCBI Taxonomy" id="99658"/>
    <lineage>
        <taxon>Eukaryota</taxon>
        <taxon>Viridiplantae</taxon>
        <taxon>Streptophyta</taxon>
        <taxon>Embryophyta</taxon>
        <taxon>Tracheophyta</taxon>
        <taxon>Spermatophyta</taxon>
        <taxon>Magnoliopsida</taxon>
        <taxon>eudicotyledons</taxon>
        <taxon>Gunneridae</taxon>
        <taxon>Pentapetalae</taxon>
        <taxon>rosids</taxon>
        <taxon>malvids</taxon>
        <taxon>Sapindales</taxon>
        <taxon>Sapindaceae</taxon>
        <taxon>Xanthoceroideae</taxon>
        <taxon>Xanthoceras</taxon>
    </lineage>
</organism>
<evidence type="ECO:0000256" key="4">
    <source>
        <dbReference type="ARBA" id="ARBA00022525"/>
    </source>
</evidence>
<comment type="similarity">
    <text evidence="2 6">Belongs to the plant self-incompatibility (S1) protein family.</text>
</comment>
<comment type="caution">
    <text evidence="8">The sequence shown here is derived from an EMBL/GenBank/DDBJ whole genome shotgun (WGS) entry which is preliminary data.</text>
</comment>
<evidence type="ECO:0000256" key="7">
    <source>
        <dbReference type="SAM" id="Phobius"/>
    </source>
</evidence>
<gene>
    <name evidence="8" type="ORF">JRO89_XS03G0039200</name>
</gene>
<feature type="transmembrane region" description="Helical" evidence="7">
    <location>
        <begin position="115"/>
        <end position="137"/>
    </location>
</feature>
<keyword evidence="3 6" id="KW-0713">Self-incompatibility</keyword>
<dbReference type="PANTHER" id="PTHR31232:SF155">
    <property type="entry name" value="PLANT SELF-INCOMPATIBILITY PROTEIN S1 FAMILY"/>
    <property type="match status" value="1"/>
</dbReference>
<keyword evidence="7" id="KW-1133">Transmembrane helix</keyword>
<protein>
    <recommendedName>
        <fullName evidence="6">S-protein homolog</fullName>
    </recommendedName>
</protein>
<evidence type="ECO:0000256" key="6">
    <source>
        <dbReference type="RuleBase" id="RU367044"/>
    </source>
</evidence>
<evidence type="ECO:0000256" key="5">
    <source>
        <dbReference type="ARBA" id="ARBA00022729"/>
    </source>
</evidence>
<dbReference type="EMBL" id="JAFEMO010000003">
    <property type="protein sequence ID" value="KAH7572939.1"/>
    <property type="molecule type" value="Genomic_DNA"/>
</dbReference>
<keyword evidence="7" id="KW-0812">Transmembrane</keyword>
<evidence type="ECO:0000256" key="2">
    <source>
        <dbReference type="ARBA" id="ARBA00005581"/>
    </source>
</evidence>
<evidence type="ECO:0000313" key="8">
    <source>
        <dbReference type="EMBL" id="KAH7572939.1"/>
    </source>
</evidence>
<evidence type="ECO:0000256" key="3">
    <source>
        <dbReference type="ARBA" id="ARBA00022471"/>
    </source>
</evidence>
<comment type="subcellular location">
    <subcellularLocation>
        <location evidence="1 6">Secreted</location>
    </subcellularLocation>
</comment>
<dbReference type="InterPro" id="IPR010264">
    <property type="entry name" value="Self-incomp_S1"/>
</dbReference>
<dbReference type="Pfam" id="PF05938">
    <property type="entry name" value="Self-incomp_S1"/>
    <property type="match status" value="1"/>
</dbReference>
<keyword evidence="9" id="KW-1185">Reference proteome</keyword>
<evidence type="ECO:0000313" key="9">
    <source>
        <dbReference type="Proteomes" id="UP000827721"/>
    </source>
</evidence>
<evidence type="ECO:0000256" key="1">
    <source>
        <dbReference type="ARBA" id="ARBA00004613"/>
    </source>
</evidence>
<accession>A0ABQ8I930</accession>
<keyword evidence="4 6" id="KW-0964">Secreted</keyword>